<reference evidence="2" key="1">
    <citation type="submission" date="2021-02" db="EMBL/GenBank/DDBJ databases">
        <authorList>
            <person name="Nowell W R."/>
        </authorList>
    </citation>
    <scope>NUCLEOTIDE SEQUENCE</scope>
</reference>
<feature type="domain" description="Reverse transcriptase" evidence="1">
    <location>
        <begin position="44"/>
        <end position="223"/>
    </location>
</feature>
<dbReference type="AlphaFoldDB" id="A0A820F771"/>
<dbReference type="CDD" id="cd01647">
    <property type="entry name" value="RT_LTR"/>
    <property type="match status" value="1"/>
</dbReference>
<dbReference type="Pfam" id="PF17919">
    <property type="entry name" value="RT_RNaseH_2"/>
    <property type="match status" value="1"/>
</dbReference>
<dbReference type="InterPro" id="IPR051320">
    <property type="entry name" value="Viral_Replic_Matur_Polypro"/>
</dbReference>
<evidence type="ECO:0000313" key="2">
    <source>
        <dbReference type="EMBL" id="CAF4257755.1"/>
    </source>
</evidence>
<protein>
    <recommendedName>
        <fullName evidence="1">Reverse transcriptase domain-containing protein</fullName>
    </recommendedName>
</protein>
<gene>
    <name evidence="2" type="ORF">FNK824_LOCUS38923</name>
</gene>
<evidence type="ECO:0000259" key="1">
    <source>
        <dbReference type="PROSITE" id="PS50878"/>
    </source>
</evidence>
<accession>A0A820F771</accession>
<dbReference type="Proteomes" id="UP000663874">
    <property type="component" value="Unassembled WGS sequence"/>
</dbReference>
<evidence type="ECO:0000313" key="3">
    <source>
        <dbReference type="Proteomes" id="UP000663874"/>
    </source>
</evidence>
<organism evidence="2 3">
    <name type="scientific">Rotaria sordida</name>
    <dbReference type="NCBI Taxonomy" id="392033"/>
    <lineage>
        <taxon>Eukaryota</taxon>
        <taxon>Metazoa</taxon>
        <taxon>Spiralia</taxon>
        <taxon>Gnathifera</taxon>
        <taxon>Rotifera</taxon>
        <taxon>Eurotatoria</taxon>
        <taxon>Bdelloidea</taxon>
        <taxon>Philodinida</taxon>
        <taxon>Philodinidae</taxon>
        <taxon>Rotaria</taxon>
    </lineage>
</organism>
<dbReference type="Gene3D" id="3.30.70.270">
    <property type="match status" value="2"/>
</dbReference>
<dbReference type="SUPFAM" id="SSF56672">
    <property type="entry name" value="DNA/RNA polymerases"/>
    <property type="match status" value="1"/>
</dbReference>
<dbReference type="Pfam" id="PF00078">
    <property type="entry name" value="RVT_1"/>
    <property type="match status" value="1"/>
</dbReference>
<sequence>KLTIATNVKPHAIKILDHPPPVSKPYYSTPSKQEEMYKIIQELLHFGLIRPSDSLYAAPALLVAKHNGTWRMVVDYKKLNNITIKDNHPLPNMKQATQLLGDGYKFFSKLDMKSGFWQIPIKEQAKFKTAFITPDGLFEWNVLAQNLKNTPLSFQRVMTDILSTCRQFSLIYIDDIVVYSRSFEEHLNHLAQVLSALSKHNFQFNPIKYSIFHQQIDYLFHTISKHCVKSTNEKIQAIIKLRQPTKLAEGNKFLDALSWYRKFIPKFATIAAPMHAVTNLTKTNRHKFEWGASQSQAFSQLKQLLITSLLFLDFPDDNYPVILPTDASKIGIGGILQQNINGEIKSLYYHSQVTSTQRRYDPIELKALAIWLCFQRMRSYLLRRSIIIYTDHCPLCKMMNSSVKNR</sequence>
<dbReference type="InterPro" id="IPR041577">
    <property type="entry name" value="RT_RNaseH_2"/>
</dbReference>
<dbReference type="FunFam" id="3.30.70.270:FF:000020">
    <property type="entry name" value="Transposon Tf2-6 polyprotein-like Protein"/>
    <property type="match status" value="1"/>
</dbReference>
<comment type="caution">
    <text evidence="2">The sequence shown here is derived from an EMBL/GenBank/DDBJ whole genome shotgun (WGS) entry which is preliminary data.</text>
</comment>
<dbReference type="InterPro" id="IPR043128">
    <property type="entry name" value="Rev_trsase/Diguanyl_cyclase"/>
</dbReference>
<dbReference type="EMBL" id="CAJOBE010023591">
    <property type="protein sequence ID" value="CAF4257755.1"/>
    <property type="molecule type" value="Genomic_DNA"/>
</dbReference>
<dbReference type="InterPro" id="IPR043502">
    <property type="entry name" value="DNA/RNA_pol_sf"/>
</dbReference>
<dbReference type="PROSITE" id="PS50878">
    <property type="entry name" value="RT_POL"/>
    <property type="match status" value="1"/>
</dbReference>
<dbReference type="Gene3D" id="3.10.10.10">
    <property type="entry name" value="HIV Type 1 Reverse Transcriptase, subunit A, domain 1"/>
    <property type="match status" value="1"/>
</dbReference>
<dbReference type="PANTHER" id="PTHR33064">
    <property type="entry name" value="POL PROTEIN"/>
    <property type="match status" value="1"/>
</dbReference>
<feature type="non-terminal residue" evidence="2">
    <location>
        <position position="1"/>
    </location>
</feature>
<dbReference type="InterPro" id="IPR000477">
    <property type="entry name" value="RT_dom"/>
</dbReference>
<name>A0A820F771_9BILA</name>
<proteinExistence type="predicted"/>
<dbReference type="PANTHER" id="PTHR33064:SF37">
    <property type="entry name" value="RIBONUCLEASE H"/>
    <property type="match status" value="1"/>
</dbReference>